<dbReference type="EMBL" id="CP040710">
    <property type="protein sequence ID" value="QCW99855.1"/>
    <property type="molecule type" value="Genomic_DNA"/>
</dbReference>
<dbReference type="Pfam" id="PF13276">
    <property type="entry name" value="HTH_21"/>
    <property type="match status" value="1"/>
</dbReference>
<organism evidence="4 5">
    <name type="scientific">Aggregatimonas sangjinii</name>
    <dbReference type="NCBI Taxonomy" id="2583587"/>
    <lineage>
        <taxon>Bacteria</taxon>
        <taxon>Pseudomonadati</taxon>
        <taxon>Bacteroidota</taxon>
        <taxon>Flavobacteriia</taxon>
        <taxon>Flavobacteriales</taxon>
        <taxon>Flavobacteriaceae</taxon>
        <taxon>Aggregatimonas</taxon>
    </lineage>
</organism>
<evidence type="ECO:0000313" key="2">
    <source>
        <dbReference type="EMBL" id="QCW99002.1"/>
    </source>
</evidence>
<name>A0A5B7SN57_9FLAO</name>
<dbReference type="InterPro" id="IPR050900">
    <property type="entry name" value="Transposase_IS3/IS150/IS904"/>
</dbReference>
<dbReference type="SUPFAM" id="SSF53098">
    <property type="entry name" value="Ribonuclease H-like"/>
    <property type="match status" value="1"/>
</dbReference>
<keyword evidence="5" id="KW-1185">Reference proteome</keyword>
<dbReference type="RefSeq" id="WP_138851357.1">
    <property type="nucleotide sequence ID" value="NZ_CP040710.1"/>
</dbReference>
<dbReference type="AlphaFoldDB" id="A0A5B7SN57"/>
<dbReference type="PANTHER" id="PTHR46889:SF4">
    <property type="entry name" value="TRANSPOSASE INSO FOR INSERTION SEQUENCE ELEMENT IS911B-RELATED"/>
    <property type="match status" value="1"/>
</dbReference>
<evidence type="ECO:0000313" key="3">
    <source>
        <dbReference type="EMBL" id="QCW99855.1"/>
    </source>
</evidence>
<dbReference type="EMBL" id="CP040710">
    <property type="protein sequence ID" value="QCW99002.1"/>
    <property type="molecule type" value="Genomic_DNA"/>
</dbReference>
<dbReference type="InterPro" id="IPR048020">
    <property type="entry name" value="Transpos_IS3"/>
</dbReference>
<dbReference type="InterPro" id="IPR025948">
    <property type="entry name" value="HTH-like_dom"/>
</dbReference>
<protein>
    <submittedName>
        <fullName evidence="4">IS3 family transposase</fullName>
    </submittedName>
</protein>
<dbReference type="EMBL" id="CP040710">
    <property type="protein sequence ID" value="QCW99946.1"/>
    <property type="molecule type" value="Genomic_DNA"/>
</dbReference>
<dbReference type="NCBIfam" id="NF033516">
    <property type="entry name" value="transpos_IS3"/>
    <property type="match status" value="1"/>
</dbReference>
<dbReference type="Gene3D" id="3.30.420.10">
    <property type="entry name" value="Ribonuclease H-like superfamily/Ribonuclease H"/>
    <property type="match status" value="1"/>
</dbReference>
<feature type="domain" description="Integrase catalytic" evidence="1">
    <location>
        <begin position="112"/>
        <end position="272"/>
    </location>
</feature>
<gene>
    <name evidence="2" type="ORF">FGM00_02295</name>
    <name evidence="3" type="ORF">FGM00_06995</name>
    <name evidence="4" type="ORF">FGM00_07475</name>
</gene>
<dbReference type="PROSITE" id="PS50994">
    <property type="entry name" value="INTEGRASE"/>
    <property type="match status" value="1"/>
</dbReference>
<dbReference type="InterPro" id="IPR036397">
    <property type="entry name" value="RNaseH_sf"/>
</dbReference>
<accession>A0A5B7SN57</accession>
<evidence type="ECO:0000259" key="1">
    <source>
        <dbReference type="PROSITE" id="PS50994"/>
    </source>
</evidence>
<dbReference type="KEGG" id="asag:FGM00_07475"/>
<dbReference type="GO" id="GO:0003676">
    <property type="term" value="F:nucleic acid binding"/>
    <property type="evidence" value="ECO:0007669"/>
    <property type="project" value="InterPro"/>
</dbReference>
<dbReference type="Pfam" id="PF00665">
    <property type="entry name" value="rve"/>
    <property type="match status" value="1"/>
</dbReference>
<dbReference type="OrthoDB" id="9815231at2"/>
<dbReference type="Proteomes" id="UP000310017">
    <property type="component" value="Chromosome"/>
</dbReference>
<evidence type="ECO:0000313" key="5">
    <source>
        <dbReference type="Proteomes" id="UP000310017"/>
    </source>
</evidence>
<dbReference type="InterPro" id="IPR001584">
    <property type="entry name" value="Integrase_cat-core"/>
</dbReference>
<dbReference type="GO" id="GO:0015074">
    <property type="term" value="P:DNA integration"/>
    <property type="evidence" value="ECO:0007669"/>
    <property type="project" value="InterPro"/>
</dbReference>
<dbReference type="KEGG" id="asag:FGM00_06995"/>
<proteinExistence type="predicted"/>
<evidence type="ECO:0000313" key="4">
    <source>
        <dbReference type="EMBL" id="QCW99946.1"/>
    </source>
</evidence>
<sequence>MISKDHSNLSIAKQSELLKLHRSGLYYKPKGESELNLELMRLMDEHYADHYFKGAKRMHTWLTMDKGYKVNQKRIDRLYYRVMGLSAIMPGKHTSRRNKAHKVYPYLLRNLKVYRPNQVWATDITYIPMRKGFMYLVAIIDLHSRYVLNWSVSNTMDAQWCKETLEVAMTKHGKPEIVNTDQGSQFTSEVFTHLVLSNDIKLSMDGKGRAIDNVFIERLWRSVKYESIYLNPPDSGIDLYEQLNGYFDYYNNRRRHQGIDNQIPFKRYLKQQQKAA</sequence>
<dbReference type="KEGG" id="asag:FGM00_02295"/>
<reference evidence="4 5" key="1">
    <citation type="submission" date="2019-05" db="EMBL/GenBank/DDBJ databases">
        <title>Genome sequencing of F202Z8.</title>
        <authorList>
            <person name="Kwon Y.M."/>
        </authorList>
    </citation>
    <scope>NUCLEOTIDE SEQUENCE [LARGE SCALE GENOMIC DNA]</scope>
    <source>
        <strain evidence="4 5">F202Z8</strain>
    </source>
</reference>
<dbReference type="InterPro" id="IPR012337">
    <property type="entry name" value="RNaseH-like_sf"/>
</dbReference>
<dbReference type="PANTHER" id="PTHR46889">
    <property type="entry name" value="TRANSPOSASE INSF FOR INSERTION SEQUENCE IS3B-RELATED"/>
    <property type="match status" value="1"/>
</dbReference>